<dbReference type="EnsemblPlants" id="KEH18498">
    <property type="protein sequence ID" value="KEH18498"/>
    <property type="gene ID" value="MTR_8g021370"/>
</dbReference>
<keyword evidence="1" id="KW-0472">Membrane</keyword>
<evidence type="ECO:0000313" key="2">
    <source>
        <dbReference type="EMBL" id="KEH18498.1"/>
    </source>
</evidence>
<protein>
    <submittedName>
        <fullName evidence="2">Transmembrane protein, putative</fullName>
    </submittedName>
</protein>
<evidence type="ECO:0000256" key="1">
    <source>
        <dbReference type="SAM" id="Phobius"/>
    </source>
</evidence>
<evidence type="ECO:0000313" key="4">
    <source>
        <dbReference type="Proteomes" id="UP000002051"/>
    </source>
</evidence>
<reference evidence="2 4" key="1">
    <citation type="journal article" date="2011" name="Nature">
        <title>The Medicago genome provides insight into the evolution of rhizobial symbioses.</title>
        <authorList>
            <person name="Young N.D."/>
            <person name="Debelle F."/>
            <person name="Oldroyd G.E."/>
            <person name="Geurts R."/>
            <person name="Cannon S.B."/>
            <person name="Udvardi M.K."/>
            <person name="Benedito V.A."/>
            <person name="Mayer K.F."/>
            <person name="Gouzy J."/>
            <person name="Schoof H."/>
            <person name="Van de Peer Y."/>
            <person name="Proost S."/>
            <person name="Cook D.R."/>
            <person name="Meyers B.C."/>
            <person name="Spannagl M."/>
            <person name="Cheung F."/>
            <person name="De Mita S."/>
            <person name="Krishnakumar V."/>
            <person name="Gundlach H."/>
            <person name="Zhou S."/>
            <person name="Mudge J."/>
            <person name="Bharti A.K."/>
            <person name="Murray J.D."/>
            <person name="Naoumkina M.A."/>
            <person name="Rosen B."/>
            <person name="Silverstein K.A."/>
            <person name="Tang H."/>
            <person name="Rombauts S."/>
            <person name="Zhao P.X."/>
            <person name="Zhou P."/>
            <person name="Barbe V."/>
            <person name="Bardou P."/>
            <person name="Bechner M."/>
            <person name="Bellec A."/>
            <person name="Berger A."/>
            <person name="Berges H."/>
            <person name="Bidwell S."/>
            <person name="Bisseling T."/>
            <person name="Choisne N."/>
            <person name="Couloux A."/>
            <person name="Denny R."/>
            <person name="Deshpande S."/>
            <person name="Dai X."/>
            <person name="Doyle J.J."/>
            <person name="Dudez A.M."/>
            <person name="Farmer A.D."/>
            <person name="Fouteau S."/>
            <person name="Franken C."/>
            <person name="Gibelin C."/>
            <person name="Gish J."/>
            <person name="Goldstein S."/>
            <person name="Gonzalez A.J."/>
            <person name="Green P.J."/>
            <person name="Hallab A."/>
            <person name="Hartog M."/>
            <person name="Hua A."/>
            <person name="Humphray S.J."/>
            <person name="Jeong D.H."/>
            <person name="Jing Y."/>
            <person name="Jocker A."/>
            <person name="Kenton S.M."/>
            <person name="Kim D.J."/>
            <person name="Klee K."/>
            <person name="Lai H."/>
            <person name="Lang C."/>
            <person name="Lin S."/>
            <person name="Macmil S.L."/>
            <person name="Magdelenat G."/>
            <person name="Matthews L."/>
            <person name="McCorrison J."/>
            <person name="Monaghan E.L."/>
            <person name="Mun J.H."/>
            <person name="Najar F.Z."/>
            <person name="Nicholson C."/>
            <person name="Noirot C."/>
            <person name="O'Bleness M."/>
            <person name="Paule C.R."/>
            <person name="Poulain J."/>
            <person name="Prion F."/>
            <person name="Qin B."/>
            <person name="Qu C."/>
            <person name="Retzel E.F."/>
            <person name="Riddle C."/>
            <person name="Sallet E."/>
            <person name="Samain S."/>
            <person name="Samson N."/>
            <person name="Sanders I."/>
            <person name="Saurat O."/>
            <person name="Scarpelli C."/>
            <person name="Schiex T."/>
            <person name="Segurens B."/>
            <person name="Severin A.J."/>
            <person name="Sherrier D.J."/>
            <person name="Shi R."/>
            <person name="Sims S."/>
            <person name="Singer S.R."/>
            <person name="Sinharoy S."/>
            <person name="Sterck L."/>
            <person name="Viollet A."/>
            <person name="Wang B.B."/>
            <person name="Wang K."/>
            <person name="Wang M."/>
            <person name="Wang X."/>
            <person name="Warfsmann J."/>
            <person name="Weissenbach J."/>
            <person name="White D.D."/>
            <person name="White J.D."/>
            <person name="Wiley G.B."/>
            <person name="Wincker P."/>
            <person name="Xing Y."/>
            <person name="Yang L."/>
            <person name="Yao Z."/>
            <person name="Ying F."/>
            <person name="Zhai J."/>
            <person name="Zhou L."/>
            <person name="Zuber A."/>
            <person name="Denarie J."/>
            <person name="Dixon R.A."/>
            <person name="May G.D."/>
            <person name="Schwartz D.C."/>
            <person name="Rogers J."/>
            <person name="Quetier F."/>
            <person name="Town C.D."/>
            <person name="Roe B.A."/>
        </authorList>
    </citation>
    <scope>NUCLEOTIDE SEQUENCE [LARGE SCALE GENOMIC DNA]</scope>
    <source>
        <strain evidence="2">A17</strain>
        <strain evidence="3 4">cv. Jemalong A17</strain>
    </source>
</reference>
<sequence>MIPKVDNTFKEFLPIILCIVTCKLVSMVLVNRLRPKIDEIMSPLQSSLTFFSFRTGFRSTKDGRKIRLVRRGMHTSQTLFPLIELDIPQIRPWKELLATGAKQLGYLQIGFSESYFDVSGLSIYNKCEVFNKMIIYHPSLRLSISPLCFSSVNLGHNLIVIQDLCSHVSNHTVKVCLETRATKDNLEHLAGIKFIVRLGKYLGFKFRYERTKKEDFLEIFDKVESKLDGKEEF</sequence>
<dbReference type="HOGENOM" id="CLU_1191432_0_0_1"/>
<keyword evidence="1 2" id="KW-0812">Transmembrane</keyword>
<dbReference type="AlphaFoldDB" id="A0A072TNT7"/>
<reference evidence="2 4" key="2">
    <citation type="journal article" date="2014" name="BMC Genomics">
        <title>An improved genome release (version Mt4.0) for the model legume Medicago truncatula.</title>
        <authorList>
            <person name="Tang H."/>
            <person name="Krishnakumar V."/>
            <person name="Bidwell S."/>
            <person name="Rosen B."/>
            <person name="Chan A."/>
            <person name="Zhou S."/>
            <person name="Gentzbittel L."/>
            <person name="Childs K.L."/>
            <person name="Yandell M."/>
            <person name="Gundlach H."/>
            <person name="Mayer K.F."/>
            <person name="Schwartz D.C."/>
            <person name="Town C.D."/>
        </authorList>
    </citation>
    <scope>GENOME REANNOTATION</scope>
    <source>
        <strain evidence="2">A17</strain>
        <strain evidence="3 4">cv. Jemalong A17</strain>
    </source>
</reference>
<dbReference type="Proteomes" id="UP000002051">
    <property type="component" value="Chromosome 8"/>
</dbReference>
<accession>A0A072TNT7</accession>
<dbReference type="EMBL" id="CM001224">
    <property type="protein sequence ID" value="KEH18498.1"/>
    <property type="molecule type" value="Genomic_DNA"/>
</dbReference>
<proteinExistence type="predicted"/>
<gene>
    <name evidence="2" type="ordered locus">MTR_8g021370</name>
</gene>
<feature type="transmembrane region" description="Helical" evidence="1">
    <location>
        <begin position="12"/>
        <end position="31"/>
    </location>
</feature>
<name>A0A072TNT7_MEDTR</name>
<reference evidence="3" key="3">
    <citation type="submission" date="2015-04" db="UniProtKB">
        <authorList>
            <consortium name="EnsemblPlants"/>
        </authorList>
    </citation>
    <scope>IDENTIFICATION</scope>
    <source>
        <strain evidence="3">cv. Jemalong A17</strain>
    </source>
</reference>
<evidence type="ECO:0000313" key="3">
    <source>
        <dbReference type="EnsemblPlants" id="KEH18498"/>
    </source>
</evidence>
<organism evidence="2 4">
    <name type="scientific">Medicago truncatula</name>
    <name type="common">Barrel medic</name>
    <name type="synonym">Medicago tribuloides</name>
    <dbReference type="NCBI Taxonomy" id="3880"/>
    <lineage>
        <taxon>Eukaryota</taxon>
        <taxon>Viridiplantae</taxon>
        <taxon>Streptophyta</taxon>
        <taxon>Embryophyta</taxon>
        <taxon>Tracheophyta</taxon>
        <taxon>Spermatophyta</taxon>
        <taxon>Magnoliopsida</taxon>
        <taxon>eudicotyledons</taxon>
        <taxon>Gunneridae</taxon>
        <taxon>Pentapetalae</taxon>
        <taxon>rosids</taxon>
        <taxon>fabids</taxon>
        <taxon>Fabales</taxon>
        <taxon>Fabaceae</taxon>
        <taxon>Papilionoideae</taxon>
        <taxon>50 kb inversion clade</taxon>
        <taxon>NPAAA clade</taxon>
        <taxon>Hologalegina</taxon>
        <taxon>IRL clade</taxon>
        <taxon>Trifolieae</taxon>
        <taxon>Medicago</taxon>
    </lineage>
</organism>
<keyword evidence="1" id="KW-1133">Transmembrane helix</keyword>
<keyword evidence="4" id="KW-1185">Reference proteome</keyword>